<evidence type="ECO:0000313" key="1">
    <source>
        <dbReference type="EMBL" id="KVH92029.1"/>
    </source>
</evidence>
<keyword evidence="2" id="KW-1185">Reference proteome</keyword>
<dbReference type="AlphaFoldDB" id="A0A103XJV3"/>
<accession>A0A103XJV3</accession>
<name>A0A103XJV3_CYNCS</name>
<dbReference type="EMBL" id="LEKV01004873">
    <property type="protein sequence ID" value="KVH92029.1"/>
    <property type="molecule type" value="Genomic_DNA"/>
</dbReference>
<organism evidence="1 2">
    <name type="scientific">Cynara cardunculus var. scolymus</name>
    <name type="common">Globe artichoke</name>
    <name type="synonym">Cynara scolymus</name>
    <dbReference type="NCBI Taxonomy" id="59895"/>
    <lineage>
        <taxon>Eukaryota</taxon>
        <taxon>Viridiplantae</taxon>
        <taxon>Streptophyta</taxon>
        <taxon>Embryophyta</taxon>
        <taxon>Tracheophyta</taxon>
        <taxon>Spermatophyta</taxon>
        <taxon>Magnoliopsida</taxon>
        <taxon>eudicotyledons</taxon>
        <taxon>Gunneridae</taxon>
        <taxon>Pentapetalae</taxon>
        <taxon>asterids</taxon>
        <taxon>campanulids</taxon>
        <taxon>Asterales</taxon>
        <taxon>Asteraceae</taxon>
        <taxon>Carduoideae</taxon>
        <taxon>Cardueae</taxon>
        <taxon>Carduinae</taxon>
        <taxon>Cynara</taxon>
    </lineage>
</organism>
<comment type="caution">
    <text evidence="1">The sequence shown here is derived from an EMBL/GenBank/DDBJ whole genome shotgun (WGS) entry which is preliminary data.</text>
</comment>
<evidence type="ECO:0000313" key="2">
    <source>
        <dbReference type="Proteomes" id="UP000243975"/>
    </source>
</evidence>
<reference evidence="1 2" key="1">
    <citation type="journal article" date="2016" name="Sci. Rep.">
        <title>The genome sequence of the outbreeding globe artichoke constructed de novo incorporating a phase-aware low-pass sequencing strategy of F1 progeny.</title>
        <authorList>
            <person name="Scaglione D."/>
            <person name="Reyes-Chin-Wo S."/>
            <person name="Acquadro A."/>
            <person name="Froenicke L."/>
            <person name="Portis E."/>
            <person name="Beitel C."/>
            <person name="Tirone M."/>
            <person name="Mauro R."/>
            <person name="Lo Monaco A."/>
            <person name="Mauromicale G."/>
            <person name="Faccioli P."/>
            <person name="Cattivelli L."/>
            <person name="Rieseberg L."/>
            <person name="Michelmore R."/>
            <person name="Lanteri S."/>
        </authorList>
    </citation>
    <scope>NUCLEOTIDE SEQUENCE [LARGE SCALE GENOMIC DNA]</scope>
    <source>
        <strain evidence="1">2C</strain>
    </source>
</reference>
<sequence length="97" mass="11478">MDSCPELSKDPRLVKVSNLFMPPRGVPISNVTWEEKKVWEVTIELMDVTLGSDGNQRRLEKWRRKISGCGLPSWRKKNMLSCDWRMTRRVMEIEQKE</sequence>
<protein>
    <submittedName>
        <fullName evidence="1">Uncharacterized protein</fullName>
    </submittedName>
</protein>
<gene>
    <name evidence="1" type="ORF">Ccrd_005942</name>
</gene>
<dbReference type="Proteomes" id="UP000243975">
    <property type="component" value="Unassembled WGS sequence"/>
</dbReference>
<proteinExistence type="predicted"/>
<dbReference type="Gramene" id="KVH92029">
    <property type="protein sequence ID" value="KVH92029"/>
    <property type="gene ID" value="Ccrd_005942"/>
</dbReference>